<comment type="caution">
    <text evidence="1">The sequence shown here is derived from an EMBL/GenBank/DDBJ whole genome shotgun (WGS) entry which is preliminary data.</text>
</comment>
<dbReference type="PANTHER" id="PTHR16134:SF43">
    <property type="entry name" value="CORONATINE-INSENSITIVE PROTEIN 1"/>
    <property type="match status" value="1"/>
</dbReference>
<evidence type="ECO:0008006" key="3">
    <source>
        <dbReference type="Google" id="ProtNLM"/>
    </source>
</evidence>
<dbReference type="STRING" id="35608.A0A2U1QNI7"/>
<dbReference type="AlphaFoldDB" id="A0A2U1QNI7"/>
<accession>A0A2U1QNI7</accession>
<dbReference type="Proteomes" id="UP000245207">
    <property type="component" value="Unassembled WGS sequence"/>
</dbReference>
<evidence type="ECO:0000313" key="2">
    <source>
        <dbReference type="Proteomes" id="UP000245207"/>
    </source>
</evidence>
<organism evidence="1 2">
    <name type="scientific">Artemisia annua</name>
    <name type="common">Sweet wormwood</name>
    <dbReference type="NCBI Taxonomy" id="35608"/>
    <lineage>
        <taxon>Eukaryota</taxon>
        <taxon>Viridiplantae</taxon>
        <taxon>Streptophyta</taxon>
        <taxon>Embryophyta</taxon>
        <taxon>Tracheophyta</taxon>
        <taxon>Spermatophyta</taxon>
        <taxon>Magnoliopsida</taxon>
        <taxon>eudicotyledons</taxon>
        <taxon>Gunneridae</taxon>
        <taxon>Pentapetalae</taxon>
        <taxon>asterids</taxon>
        <taxon>campanulids</taxon>
        <taxon>Asterales</taxon>
        <taxon>Asteraceae</taxon>
        <taxon>Asteroideae</taxon>
        <taxon>Anthemideae</taxon>
        <taxon>Artemisiinae</taxon>
        <taxon>Artemisia</taxon>
    </lineage>
</organism>
<dbReference type="PANTHER" id="PTHR16134">
    <property type="entry name" value="F-BOX/TPR REPEAT PROTEIN POF3"/>
    <property type="match status" value="1"/>
</dbReference>
<gene>
    <name evidence="1" type="ORF">CTI12_AA006240</name>
</gene>
<dbReference type="EMBL" id="PKPP01000014">
    <property type="protein sequence ID" value="PWA99563.1"/>
    <property type="molecule type" value="Genomic_DNA"/>
</dbReference>
<keyword evidence="2" id="KW-1185">Reference proteome</keyword>
<proteinExistence type="predicted"/>
<dbReference type="GO" id="GO:0019005">
    <property type="term" value="C:SCF ubiquitin ligase complex"/>
    <property type="evidence" value="ECO:0007669"/>
    <property type="project" value="TreeGrafter"/>
</dbReference>
<protein>
    <recommendedName>
        <fullName evidence="3">COI1 F-box domain-containing protein</fullName>
    </recommendedName>
</protein>
<reference evidence="1 2" key="1">
    <citation type="journal article" date="2018" name="Mol. Plant">
        <title>The genome of Artemisia annua provides insight into the evolution of Asteraceae family and artemisinin biosynthesis.</title>
        <authorList>
            <person name="Shen Q."/>
            <person name="Zhang L."/>
            <person name="Liao Z."/>
            <person name="Wang S."/>
            <person name="Yan T."/>
            <person name="Shi P."/>
            <person name="Liu M."/>
            <person name="Fu X."/>
            <person name="Pan Q."/>
            <person name="Wang Y."/>
            <person name="Lv Z."/>
            <person name="Lu X."/>
            <person name="Zhang F."/>
            <person name="Jiang W."/>
            <person name="Ma Y."/>
            <person name="Chen M."/>
            <person name="Hao X."/>
            <person name="Li L."/>
            <person name="Tang Y."/>
            <person name="Lv G."/>
            <person name="Zhou Y."/>
            <person name="Sun X."/>
            <person name="Brodelius P.E."/>
            <person name="Rose J.K.C."/>
            <person name="Tang K."/>
        </authorList>
    </citation>
    <scope>NUCLEOTIDE SEQUENCE [LARGE SCALE GENOMIC DNA]</scope>
    <source>
        <strain evidence="2">cv. Huhao1</strain>
        <tissue evidence="1">Leaf</tissue>
    </source>
</reference>
<dbReference type="InterPro" id="IPR032675">
    <property type="entry name" value="LRR_dom_sf"/>
</dbReference>
<dbReference type="Gene3D" id="3.80.10.10">
    <property type="entry name" value="Ribonuclease Inhibitor"/>
    <property type="match status" value="1"/>
</dbReference>
<dbReference type="SUPFAM" id="SSF52047">
    <property type="entry name" value="RNI-like"/>
    <property type="match status" value="1"/>
</dbReference>
<evidence type="ECO:0000313" key="1">
    <source>
        <dbReference type="EMBL" id="PWA99563.1"/>
    </source>
</evidence>
<sequence>MPKCELVGLQDVFRYAVRLKDFDGGKFTYEEEDVGFKFPLSLECIALYDLNKTFFQFLLPIAYQLTELNLLHVSHLYRNNYYLLIRMCPNLEILYTHDIFDDKGMKLIGQCCKKMRKLNTGSEEIAPNRLTEKRIIALAQGCLELGSLHINVIDITNEAMECIGAHLKNLCDFHMILLKEDTETILPLDNGVRTMLIGCRKLEKLSIHLCPGGLTDAGFGYIGKYGHNLRYLSLCCVGECDAGLVELTKGCPKLKKLETKGCPFSEQALSTFVFNIYSLRYMWVLGDRDHNAWAMTRPNSI</sequence>
<dbReference type="GO" id="GO:0031146">
    <property type="term" value="P:SCF-dependent proteasomal ubiquitin-dependent protein catabolic process"/>
    <property type="evidence" value="ECO:0007669"/>
    <property type="project" value="TreeGrafter"/>
</dbReference>
<dbReference type="OrthoDB" id="550575at2759"/>
<name>A0A2U1QNI7_ARTAN</name>